<feature type="region of interest" description="Disordered" evidence="1">
    <location>
        <begin position="80"/>
        <end position="104"/>
    </location>
</feature>
<feature type="domain" description="HTH cro/C1-type" evidence="2">
    <location>
        <begin position="21"/>
        <end position="74"/>
    </location>
</feature>
<dbReference type="RefSeq" id="WP_179786311.1">
    <property type="nucleotide sequence ID" value="NZ_BAAARR010000022.1"/>
</dbReference>
<comment type="caution">
    <text evidence="3">The sequence shown here is derived from an EMBL/GenBank/DDBJ whole genome shotgun (WGS) entry which is preliminary data.</text>
</comment>
<accession>A0A852Z982</accession>
<proteinExistence type="predicted"/>
<dbReference type="Gene3D" id="1.10.260.40">
    <property type="entry name" value="lambda repressor-like DNA-binding domains"/>
    <property type="match status" value="1"/>
</dbReference>
<dbReference type="AlphaFoldDB" id="A0A852Z982"/>
<organism evidence="3 4">
    <name type="scientific">Actinopolymorpha rutila</name>
    <dbReference type="NCBI Taxonomy" id="446787"/>
    <lineage>
        <taxon>Bacteria</taxon>
        <taxon>Bacillati</taxon>
        <taxon>Actinomycetota</taxon>
        <taxon>Actinomycetes</taxon>
        <taxon>Propionibacteriales</taxon>
        <taxon>Actinopolymorphaceae</taxon>
        <taxon>Actinopolymorpha</taxon>
    </lineage>
</organism>
<evidence type="ECO:0000256" key="1">
    <source>
        <dbReference type="SAM" id="MobiDB-lite"/>
    </source>
</evidence>
<name>A0A852Z982_9ACTN</name>
<sequence>MVRQPLSPEERERGLRLGASLRHARGSRSMVDVAARAGVSVETLRKIETGRIPTPAFFTVVALADAVGLPVADLCELAASPETSPEASPTTTSRRPVAPAGTPT</sequence>
<dbReference type="Pfam" id="PF13560">
    <property type="entry name" value="HTH_31"/>
    <property type="match status" value="1"/>
</dbReference>
<reference evidence="3 4" key="1">
    <citation type="submission" date="2020-07" db="EMBL/GenBank/DDBJ databases">
        <title>Sequencing the genomes of 1000 actinobacteria strains.</title>
        <authorList>
            <person name="Klenk H.-P."/>
        </authorList>
    </citation>
    <scope>NUCLEOTIDE SEQUENCE [LARGE SCALE GENOMIC DNA]</scope>
    <source>
        <strain evidence="3 4">DSM 18448</strain>
    </source>
</reference>
<evidence type="ECO:0000259" key="2">
    <source>
        <dbReference type="PROSITE" id="PS50943"/>
    </source>
</evidence>
<feature type="compositionally biased region" description="Low complexity" evidence="1">
    <location>
        <begin position="80"/>
        <end position="96"/>
    </location>
</feature>
<gene>
    <name evidence="3" type="ORF">F4554_001050</name>
</gene>
<dbReference type="SUPFAM" id="SSF47413">
    <property type="entry name" value="lambda repressor-like DNA-binding domains"/>
    <property type="match status" value="1"/>
</dbReference>
<dbReference type="EMBL" id="JACBZH010000001">
    <property type="protein sequence ID" value="NYH88412.1"/>
    <property type="molecule type" value="Genomic_DNA"/>
</dbReference>
<evidence type="ECO:0000313" key="4">
    <source>
        <dbReference type="Proteomes" id="UP000579605"/>
    </source>
</evidence>
<keyword evidence="4" id="KW-1185">Reference proteome</keyword>
<dbReference type="CDD" id="cd00093">
    <property type="entry name" value="HTH_XRE"/>
    <property type="match status" value="1"/>
</dbReference>
<dbReference type="InterPro" id="IPR010982">
    <property type="entry name" value="Lambda_DNA-bd_dom_sf"/>
</dbReference>
<dbReference type="Proteomes" id="UP000579605">
    <property type="component" value="Unassembled WGS sequence"/>
</dbReference>
<dbReference type="GO" id="GO:0003677">
    <property type="term" value="F:DNA binding"/>
    <property type="evidence" value="ECO:0007669"/>
    <property type="project" value="InterPro"/>
</dbReference>
<dbReference type="InterPro" id="IPR001387">
    <property type="entry name" value="Cro/C1-type_HTH"/>
</dbReference>
<dbReference type="PROSITE" id="PS50943">
    <property type="entry name" value="HTH_CROC1"/>
    <property type="match status" value="1"/>
</dbReference>
<evidence type="ECO:0000313" key="3">
    <source>
        <dbReference type="EMBL" id="NYH88412.1"/>
    </source>
</evidence>
<protein>
    <submittedName>
        <fullName evidence="3">Transcriptional regulator with XRE-family HTH domain</fullName>
    </submittedName>
</protein>
<dbReference type="SMART" id="SM00530">
    <property type="entry name" value="HTH_XRE"/>
    <property type="match status" value="1"/>
</dbReference>